<protein>
    <recommendedName>
        <fullName evidence="3">phospholipase D</fullName>
        <ecNumber evidence="3">3.1.4.4</ecNumber>
    </recommendedName>
</protein>
<comment type="catalytic activity">
    <reaction evidence="1">
        <text>a 1,2-diacyl-sn-glycero-3-phosphocholine + H2O = a 1,2-diacyl-sn-glycero-3-phosphate + choline + H(+)</text>
        <dbReference type="Rhea" id="RHEA:14445"/>
        <dbReference type="ChEBI" id="CHEBI:15354"/>
        <dbReference type="ChEBI" id="CHEBI:15377"/>
        <dbReference type="ChEBI" id="CHEBI:15378"/>
        <dbReference type="ChEBI" id="CHEBI:57643"/>
        <dbReference type="ChEBI" id="CHEBI:58608"/>
        <dbReference type="EC" id="3.1.4.4"/>
    </reaction>
</comment>
<name>G0AGU0_COLFT</name>
<evidence type="ECO:0000259" key="7">
    <source>
        <dbReference type="Pfam" id="PF13091"/>
    </source>
</evidence>
<reference evidence="8 9" key="1">
    <citation type="journal article" date="2004" name="Environ. Microbiol.">
        <title>Phylogeny-function analysis of (meta)genomic libraries: screening for expression of ribosomal RNA genes by large-insert library fluorescent in situ hybridization (LIL-FISH).</title>
        <authorList>
            <person name="Leveau J.H."/>
            <person name="Gerards S."/>
            <person name="de Boer W."/>
            <person name="van Veen J.A."/>
        </authorList>
    </citation>
    <scope>NUCLEOTIDE SEQUENCE [LARGE SCALE GENOMIC DNA]</scope>
    <source>
        <strain evidence="8 9">Ter331</strain>
    </source>
</reference>
<dbReference type="Proteomes" id="UP000008392">
    <property type="component" value="Chromosome"/>
</dbReference>
<dbReference type="PANTHER" id="PTHR43856:SF1">
    <property type="entry name" value="MITOCHONDRIAL CARDIOLIPIN HYDROLASE"/>
    <property type="match status" value="1"/>
</dbReference>
<keyword evidence="5" id="KW-0442">Lipid degradation</keyword>
<evidence type="ECO:0000313" key="8">
    <source>
        <dbReference type="EMBL" id="AEK61945.1"/>
    </source>
</evidence>
<evidence type="ECO:0000256" key="1">
    <source>
        <dbReference type="ARBA" id="ARBA00000798"/>
    </source>
</evidence>
<dbReference type="GO" id="GO:0016891">
    <property type="term" value="F:RNA endonuclease activity producing 5'-phosphomonoesters, hydrolytic mechanism"/>
    <property type="evidence" value="ECO:0007669"/>
    <property type="project" value="TreeGrafter"/>
</dbReference>
<keyword evidence="9" id="KW-1185">Reference proteome</keyword>
<evidence type="ECO:0000313" key="9">
    <source>
        <dbReference type="Proteomes" id="UP000008392"/>
    </source>
</evidence>
<dbReference type="GO" id="GO:0016042">
    <property type="term" value="P:lipid catabolic process"/>
    <property type="evidence" value="ECO:0007669"/>
    <property type="project" value="UniProtKB-KW"/>
</dbReference>
<dbReference type="EMBL" id="CP002745">
    <property type="protein sequence ID" value="AEK61945.1"/>
    <property type="molecule type" value="Genomic_DNA"/>
</dbReference>
<dbReference type="HOGENOM" id="CLU_018010_0_0_4"/>
<dbReference type="eggNOG" id="COG1502">
    <property type="taxonomic scope" value="Bacteria"/>
</dbReference>
<reference evidence="8 9" key="4">
    <citation type="journal article" date="2010" name="Environ. Microbiol.">
        <title>The bacterial genus Collimonas: mycophagy, weathering and other adaptive solutions to life in oligotrophic soil environments.</title>
        <authorList>
            <person name="Leveau J.H."/>
            <person name="Uroz S."/>
            <person name="de Boer W."/>
        </authorList>
    </citation>
    <scope>NUCLEOTIDE SEQUENCE [LARGE SCALE GENOMIC DNA]</scope>
    <source>
        <strain evidence="8 9">Ter331</strain>
    </source>
</reference>
<reference evidence="8 9" key="3">
    <citation type="journal article" date="2008" name="FEMS Microbiol. Ecol.">
        <title>Identification and characterization of genes underlying chitinolysis in Collimonas fungivorans Ter331.</title>
        <authorList>
            <person name="Fritsche K."/>
            <person name="de Boer W."/>
            <person name="Gerards S."/>
            <person name="van den Berg M."/>
            <person name="van Veen J.A."/>
            <person name="Leveau J.H."/>
        </authorList>
    </citation>
    <scope>NUCLEOTIDE SEQUENCE [LARGE SCALE GENOMIC DNA]</scope>
    <source>
        <strain evidence="8 9">Ter331</strain>
    </source>
</reference>
<dbReference type="Pfam" id="PF13091">
    <property type="entry name" value="PLDc_2"/>
    <property type="match status" value="1"/>
</dbReference>
<dbReference type="GO" id="GO:0004630">
    <property type="term" value="F:phospholipase D activity"/>
    <property type="evidence" value="ECO:0007669"/>
    <property type="project" value="UniProtKB-EC"/>
</dbReference>
<reference evidence="8 9" key="2">
    <citation type="journal article" date="2006" name="J. Microbiol. Methods">
        <title>Genomic flank-sequencing of plasposon insertion sites for rapid identification of functional genes.</title>
        <authorList>
            <person name="Leveau J.H."/>
            <person name="Gerards S."/>
            <person name="Fritsche K."/>
            <person name="Zondag G."/>
            <person name="van Veen J.A."/>
        </authorList>
    </citation>
    <scope>NUCLEOTIDE SEQUENCE [LARGE SCALE GENOMIC DNA]</scope>
    <source>
        <strain evidence="8 9">Ter331</strain>
    </source>
</reference>
<feature type="domain" description="Phospholipase D-like" evidence="7">
    <location>
        <begin position="221"/>
        <end position="353"/>
    </location>
</feature>
<keyword evidence="6" id="KW-0443">Lipid metabolism</keyword>
<dbReference type="KEGG" id="cfu:CFU_2115"/>
<evidence type="ECO:0000256" key="6">
    <source>
        <dbReference type="ARBA" id="ARBA00023098"/>
    </source>
</evidence>
<dbReference type="STRING" id="1005048.CFU_2115"/>
<comment type="similarity">
    <text evidence="2">Belongs to the phospholipase D family.</text>
</comment>
<evidence type="ECO:0000256" key="2">
    <source>
        <dbReference type="ARBA" id="ARBA00008664"/>
    </source>
</evidence>
<dbReference type="PANTHER" id="PTHR43856">
    <property type="entry name" value="CARDIOLIPIN HYDROLASE"/>
    <property type="match status" value="1"/>
</dbReference>
<organism evidence="8 9">
    <name type="scientific">Collimonas fungivorans (strain Ter331)</name>
    <dbReference type="NCBI Taxonomy" id="1005048"/>
    <lineage>
        <taxon>Bacteria</taxon>
        <taxon>Pseudomonadati</taxon>
        <taxon>Pseudomonadota</taxon>
        <taxon>Betaproteobacteria</taxon>
        <taxon>Burkholderiales</taxon>
        <taxon>Oxalobacteraceae</taxon>
        <taxon>Collimonas</taxon>
    </lineage>
</organism>
<keyword evidence="4" id="KW-0378">Hydrolase</keyword>
<proteinExistence type="inferred from homology"/>
<evidence type="ECO:0000256" key="4">
    <source>
        <dbReference type="ARBA" id="ARBA00022801"/>
    </source>
</evidence>
<dbReference type="InterPro" id="IPR025202">
    <property type="entry name" value="PLD-like_dom"/>
</dbReference>
<dbReference type="InterPro" id="IPR051406">
    <property type="entry name" value="PLD_domain"/>
</dbReference>
<dbReference type="Gene3D" id="3.30.870.10">
    <property type="entry name" value="Endonuclease Chain A"/>
    <property type="match status" value="2"/>
</dbReference>
<evidence type="ECO:0000256" key="5">
    <source>
        <dbReference type="ARBA" id="ARBA00022963"/>
    </source>
</evidence>
<sequence>MRRMAMASVTDQSQLLSVTAHIGDCKTLLAFNLLQPESSKDLAGFTIRCQPDGLPPYYLCNTLQFESPGAHAQDPAEPPNSTVNAPIHKFRWLHVPGSVHQGLTPFFGKYTYTVIPRYFDGKQSLLALDETLGVSVSAYVGPFAKNKFKLGFTRGYTQSQAFTHHFGINALIRPDTRELLFDTAQVSGVNDAGEQYTFADEYAWLGLTARERIFEFLDEVLQDPAQYLDVFAYDLNEPDLCKILLELGRQGRVRIILDNAALHHSAAKPMPEDEFEAQFRAIATSPADILRGHFKRYAHDKVFVSFNKDSALKVLTGSTNFSVTGLYVNSNHVMVFDDPSVAAEYGQLFETVWQGGVKLGAYLQSPFSSATFSIPDGISPQTDITFAPHTAEFVTENLGDIAARIQQEQTKPGGNGSVLFAVMAIDNGTSPVYAALKDLHADSNVFSYGISDSNTGISLYAPGKKTGVLVTGKPGKSILPPPFDQVRSISGVGHQIHHKFVVCSFNGDNPVVFCGSSNLALGGEQANGDNLLAIHDGDVATVFAIEAVGLVDHFQFLNRMAASAPAAMKGQISASKQQAALAVGWFLSTSDRWALPYFDPNDSHFTDRVLFAS</sequence>
<dbReference type="EC" id="3.1.4.4" evidence="3"/>
<gene>
    <name evidence="8" type="ordered locus">CFU_2115</name>
</gene>
<dbReference type="AlphaFoldDB" id="G0AGU0"/>
<reference evidence="8 9" key="5">
    <citation type="journal article" date="2011" name="ISME J.">
        <title>Dual transcriptional profiling of a bacterial/fungal confrontation: Collimonas fungivorans versus Aspergillus niger.</title>
        <authorList>
            <person name="Mela F."/>
            <person name="Fritsche K."/>
            <person name="de Boer W."/>
            <person name="van Veen J.A."/>
            <person name="de Graaff L.H."/>
            <person name="van den Berg M."/>
            <person name="Leveau J.H."/>
        </authorList>
    </citation>
    <scope>NUCLEOTIDE SEQUENCE [LARGE SCALE GENOMIC DNA]</scope>
    <source>
        <strain evidence="8 9">Ter331</strain>
    </source>
</reference>
<evidence type="ECO:0000256" key="3">
    <source>
        <dbReference type="ARBA" id="ARBA00012027"/>
    </source>
</evidence>
<dbReference type="SUPFAM" id="SSF56024">
    <property type="entry name" value="Phospholipase D/nuclease"/>
    <property type="match status" value="2"/>
</dbReference>
<accession>G0AGU0</accession>
<reference evidence="9" key="6">
    <citation type="submission" date="2011-05" db="EMBL/GenBank/DDBJ databases">
        <title>Complete sequence of Collimonas fungivorans Ter331.</title>
        <authorList>
            <person name="Leveau J.H."/>
        </authorList>
    </citation>
    <scope>NUCLEOTIDE SEQUENCE [LARGE SCALE GENOMIC DNA]</scope>
    <source>
        <strain evidence="9">Ter331</strain>
    </source>
</reference>